<gene>
    <name evidence="1" type="ORF">IAB63_06735</name>
</gene>
<protein>
    <recommendedName>
        <fullName evidence="3">Bypass of forespore C C-terminal domain-containing protein</fullName>
    </recommendedName>
</protein>
<proteinExistence type="predicted"/>
<sequence>MKKKSICFLLLWAGLICMAYGGSYFYFAGLKTPADEMDGSGNIVEVVHKEDAILPTTRLITETYNLKTGEMDTDVSNMPSLYLGLDREELILSLNDYMDELPLSEIEDGLMSFDVISYSPESVTLRKTYYPDEDFYKYYVVYQRGRIVVYYADHKTVCDYPSISLRDLPLGLQGSVLVGMPVKDDEALYNFLQNYSS</sequence>
<name>A0A9D1HH98_9FIRM</name>
<evidence type="ECO:0000313" key="2">
    <source>
        <dbReference type="Proteomes" id="UP000824164"/>
    </source>
</evidence>
<dbReference type="AlphaFoldDB" id="A0A9D1HH98"/>
<accession>A0A9D1HH98</accession>
<dbReference type="EMBL" id="DVLT01000042">
    <property type="protein sequence ID" value="HIU02934.1"/>
    <property type="molecule type" value="Genomic_DNA"/>
</dbReference>
<organism evidence="1 2">
    <name type="scientific">Candidatus Onthocola gallistercoris</name>
    <dbReference type="NCBI Taxonomy" id="2840876"/>
    <lineage>
        <taxon>Bacteria</taxon>
        <taxon>Bacillati</taxon>
        <taxon>Bacillota</taxon>
        <taxon>Bacilli</taxon>
        <taxon>Candidatus Onthocola</taxon>
    </lineage>
</organism>
<reference evidence="1" key="1">
    <citation type="submission" date="2020-10" db="EMBL/GenBank/DDBJ databases">
        <authorList>
            <person name="Gilroy R."/>
        </authorList>
    </citation>
    <scope>NUCLEOTIDE SEQUENCE</scope>
    <source>
        <strain evidence="1">CHK187-14744</strain>
    </source>
</reference>
<reference evidence="1" key="2">
    <citation type="journal article" date="2021" name="PeerJ">
        <title>Extensive microbial diversity within the chicken gut microbiome revealed by metagenomics and culture.</title>
        <authorList>
            <person name="Gilroy R."/>
            <person name="Ravi A."/>
            <person name="Getino M."/>
            <person name="Pursley I."/>
            <person name="Horton D.L."/>
            <person name="Alikhan N.F."/>
            <person name="Baker D."/>
            <person name="Gharbi K."/>
            <person name="Hall N."/>
            <person name="Watson M."/>
            <person name="Adriaenssens E.M."/>
            <person name="Foster-Nyarko E."/>
            <person name="Jarju S."/>
            <person name="Secka A."/>
            <person name="Antonio M."/>
            <person name="Oren A."/>
            <person name="Chaudhuri R.R."/>
            <person name="La Ragione R."/>
            <person name="Hildebrand F."/>
            <person name="Pallen M.J."/>
        </authorList>
    </citation>
    <scope>NUCLEOTIDE SEQUENCE</scope>
    <source>
        <strain evidence="1">CHK187-14744</strain>
    </source>
</reference>
<evidence type="ECO:0000313" key="1">
    <source>
        <dbReference type="EMBL" id="HIU02934.1"/>
    </source>
</evidence>
<comment type="caution">
    <text evidence="1">The sequence shown here is derived from an EMBL/GenBank/DDBJ whole genome shotgun (WGS) entry which is preliminary data.</text>
</comment>
<dbReference type="Proteomes" id="UP000824164">
    <property type="component" value="Unassembled WGS sequence"/>
</dbReference>
<evidence type="ECO:0008006" key="3">
    <source>
        <dbReference type="Google" id="ProtNLM"/>
    </source>
</evidence>